<comment type="caution">
    <text evidence="3">The sequence shown here is derived from an EMBL/GenBank/DDBJ whole genome shotgun (WGS) entry which is preliminary data.</text>
</comment>
<dbReference type="InterPro" id="IPR003609">
    <property type="entry name" value="Pan_app"/>
</dbReference>
<dbReference type="EMBL" id="JAUCMV010000003">
    <property type="protein sequence ID" value="KAK0413877.1"/>
    <property type="molecule type" value="Genomic_DNA"/>
</dbReference>
<feature type="signal peptide" evidence="1">
    <location>
        <begin position="1"/>
        <end position="23"/>
    </location>
</feature>
<evidence type="ECO:0000313" key="4">
    <source>
        <dbReference type="Proteomes" id="UP001175271"/>
    </source>
</evidence>
<evidence type="ECO:0000259" key="2">
    <source>
        <dbReference type="Pfam" id="PF00024"/>
    </source>
</evidence>
<keyword evidence="4" id="KW-1185">Reference proteome</keyword>
<keyword evidence="1" id="KW-0732">Signal</keyword>
<name>A0AA39HZS8_9BILA</name>
<evidence type="ECO:0000313" key="3">
    <source>
        <dbReference type="EMBL" id="KAK0413877.1"/>
    </source>
</evidence>
<feature type="chain" id="PRO_5041250669" description="Apple domain-containing protein" evidence="1">
    <location>
        <begin position="24"/>
        <end position="123"/>
    </location>
</feature>
<evidence type="ECO:0000256" key="1">
    <source>
        <dbReference type="SAM" id="SignalP"/>
    </source>
</evidence>
<dbReference type="Pfam" id="PF00024">
    <property type="entry name" value="PAN_1"/>
    <property type="match status" value="1"/>
</dbReference>
<protein>
    <recommendedName>
        <fullName evidence="2">Apple domain-containing protein</fullName>
    </recommendedName>
</protein>
<dbReference type="AlphaFoldDB" id="A0AA39HZS8"/>
<reference evidence="3" key="1">
    <citation type="submission" date="2023-06" db="EMBL/GenBank/DDBJ databases">
        <title>Genomic analysis of the entomopathogenic nematode Steinernema hermaphroditum.</title>
        <authorList>
            <person name="Schwarz E.M."/>
            <person name="Heppert J.K."/>
            <person name="Baniya A."/>
            <person name="Schwartz H.T."/>
            <person name="Tan C.-H."/>
            <person name="Antoshechkin I."/>
            <person name="Sternberg P.W."/>
            <person name="Goodrich-Blair H."/>
            <person name="Dillman A.R."/>
        </authorList>
    </citation>
    <scope>NUCLEOTIDE SEQUENCE</scope>
    <source>
        <strain evidence="3">PS9179</strain>
        <tissue evidence="3">Whole animal</tissue>
    </source>
</reference>
<dbReference type="Proteomes" id="UP001175271">
    <property type="component" value="Unassembled WGS sequence"/>
</dbReference>
<dbReference type="Gene3D" id="3.50.4.10">
    <property type="entry name" value="Hepatocyte Growth Factor"/>
    <property type="match status" value="1"/>
</dbReference>
<proteinExistence type="predicted"/>
<feature type="domain" description="Apple" evidence="2">
    <location>
        <begin position="49"/>
        <end position="91"/>
    </location>
</feature>
<organism evidence="3 4">
    <name type="scientific">Steinernema hermaphroditum</name>
    <dbReference type="NCBI Taxonomy" id="289476"/>
    <lineage>
        <taxon>Eukaryota</taxon>
        <taxon>Metazoa</taxon>
        <taxon>Ecdysozoa</taxon>
        <taxon>Nematoda</taxon>
        <taxon>Chromadorea</taxon>
        <taxon>Rhabditida</taxon>
        <taxon>Tylenchina</taxon>
        <taxon>Panagrolaimomorpha</taxon>
        <taxon>Strongyloidoidea</taxon>
        <taxon>Steinernematidae</taxon>
        <taxon>Steinernema</taxon>
    </lineage>
</organism>
<sequence length="123" mass="13693">MMRCRAAVLCLSLEFLVTTLVSGNYHYRATKDFQFEVTGDNQLVGYQMKDSAEDCMKWCSLETGCTGGVFVSGHKACHLLSKTPKIEPSRYEGQTSFLQVNKKDMSCGKSLHDLLKGLSTPRS</sequence>
<gene>
    <name evidence="3" type="ORF">QR680_007040</name>
</gene>
<accession>A0AA39HZS8</accession>